<dbReference type="InParanoid" id="B2WBE0"/>
<gene>
    <name evidence="3" type="ORF">PTRG_06952</name>
</gene>
<name>B2WBE0_PYRTR</name>
<feature type="signal peptide" evidence="2">
    <location>
        <begin position="1"/>
        <end position="16"/>
    </location>
</feature>
<feature type="chain" id="PRO_5002784839" evidence="2">
    <location>
        <begin position="17"/>
        <end position="187"/>
    </location>
</feature>
<proteinExistence type="predicted"/>
<evidence type="ECO:0000256" key="2">
    <source>
        <dbReference type="SAM" id="SignalP"/>
    </source>
</evidence>
<dbReference type="EMBL" id="DS231621">
    <property type="protein sequence ID" value="EDU49872.1"/>
    <property type="molecule type" value="Genomic_DNA"/>
</dbReference>
<dbReference type="AlphaFoldDB" id="B2WBE0"/>
<evidence type="ECO:0000313" key="3">
    <source>
        <dbReference type="EMBL" id="EDU49872.1"/>
    </source>
</evidence>
<protein>
    <submittedName>
        <fullName evidence="3">Uncharacterized protein</fullName>
    </submittedName>
</protein>
<evidence type="ECO:0000256" key="1">
    <source>
        <dbReference type="SAM" id="Phobius"/>
    </source>
</evidence>
<keyword evidence="1" id="KW-0472">Membrane</keyword>
<keyword evidence="2" id="KW-0732">Signal</keyword>
<feature type="transmembrane region" description="Helical" evidence="1">
    <location>
        <begin position="143"/>
        <end position="168"/>
    </location>
</feature>
<dbReference type="HOGENOM" id="CLU_1448417_0_0_1"/>
<evidence type="ECO:0000313" key="4">
    <source>
        <dbReference type="Proteomes" id="UP000001471"/>
    </source>
</evidence>
<dbReference type="Proteomes" id="UP000001471">
    <property type="component" value="Unassembled WGS sequence"/>
</dbReference>
<sequence>MSSVLLLDVAFAKVLGEAVEGGTNGELENKQWVVRGVSIDVHIPVLLLFVKGRWLFPGALYRMWSGINALLTGNTWLLLLQPFGSFEGSKPGAGLDLDPPLPRWQKQTARCLIKVPEATARGCRVPFIWQPLIRRSANYPRSFAVAGCLLFHICMLGAPFPIGLAVVADSRRTCMTASLEKLQPIAS</sequence>
<keyword evidence="1" id="KW-1133">Transmembrane helix</keyword>
<reference evidence="4" key="1">
    <citation type="journal article" date="2013" name="G3 (Bethesda)">
        <title>Comparative genomics of a plant-pathogenic fungus, Pyrenophora tritici-repentis, reveals transduplication and the impact of repeat elements on pathogenicity and population divergence.</title>
        <authorList>
            <person name="Manning V.A."/>
            <person name="Pandelova I."/>
            <person name="Dhillon B."/>
            <person name="Wilhelm L.J."/>
            <person name="Goodwin S.B."/>
            <person name="Berlin A.M."/>
            <person name="Figueroa M."/>
            <person name="Freitag M."/>
            <person name="Hane J.K."/>
            <person name="Henrissat B."/>
            <person name="Holman W.H."/>
            <person name="Kodira C.D."/>
            <person name="Martin J."/>
            <person name="Oliver R.P."/>
            <person name="Robbertse B."/>
            <person name="Schackwitz W."/>
            <person name="Schwartz D.C."/>
            <person name="Spatafora J.W."/>
            <person name="Turgeon B.G."/>
            <person name="Yandava C."/>
            <person name="Young S."/>
            <person name="Zhou S."/>
            <person name="Zeng Q."/>
            <person name="Grigoriev I.V."/>
            <person name="Ma L.-J."/>
            <person name="Ciuffetti L.M."/>
        </authorList>
    </citation>
    <scope>NUCLEOTIDE SEQUENCE [LARGE SCALE GENOMIC DNA]</scope>
    <source>
        <strain evidence="4">Pt-1C-BFP</strain>
    </source>
</reference>
<organism evidence="3 4">
    <name type="scientific">Pyrenophora tritici-repentis (strain Pt-1C-BFP)</name>
    <name type="common">Wheat tan spot fungus</name>
    <name type="synonym">Drechslera tritici-repentis</name>
    <dbReference type="NCBI Taxonomy" id="426418"/>
    <lineage>
        <taxon>Eukaryota</taxon>
        <taxon>Fungi</taxon>
        <taxon>Dikarya</taxon>
        <taxon>Ascomycota</taxon>
        <taxon>Pezizomycotina</taxon>
        <taxon>Dothideomycetes</taxon>
        <taxon>Pleosporomycetidae</taxon>
        <taxon>Pleosporales</taxon>
        <taxon>Pleosporineae</taxon>
        <taxon>Pleosporaceae</taxon>
        <taxon>Pyrenophora</taxon>
    </lineage>
</organism>
<keyword evidence="1" id="KW-0812">Transmembrane</keyword>
<accession>B2WBE0</accession>